<dbReference type="PANTHER" id="PTHR19321">
    <property type="entry name" value="PROTEIN REGULATOR OF CYTOKINESIS 1 PRC1-RELATED"/>
    <property type="match status" value="1"/>
</dbReference>
<name>A0A9P0KHA1_ACAOB</name>
<dbReference type="InterPro" id="IPR007145">
    <property type="entry name" value="MAP65_Ase1_PRC1"/>
</dbReference>
<dbReference type="GO" id="GO:0008017">
    <property type="term" value="F:microtubule binding"/>
    <property type="evidence" value="ECO:0007669"/>
    <property type="project" value="InterPro"/>
</dbReference>
<dbReference type="Proteomes" id="UP001152888">
    <property type="component" value="Unassembled WGS sequence"/>
</dbReference>
<keyword evidence="1" id="KW-0175">Coiled coil</keyword>
<evidence type="ECO:0008006" key="5">
    <source>
        <dbReference type="Google" id="ProtNLM"/>
    </source>
</evidence>
<keyword evidence="4" id="KW-1185">Reference proteome</keyword>
<feature type="coiled-coil region" evidence="1">
    <location>
        <begin position="97"/>
        <end position="159"/>
    </location>
</feature>
<comment type="caution">
    <text evidence="3">The sequence shown here is derived from an EMBL/GenBank/DDBJ whole genome shotgun (WGS) entry which is preliminary data.</text>
</comment>
<protein>
    <recommendedName>
        <fullName evidence="5">Protein regulator of cytokinesis 1</fullName>
    </recommendedName>
</protein>
<dbReference type="EMBL" id="CAKOFQ010006817">
    <property type="protein sequence ID" value="CAH1974009.1"/>
    <property type="molecule type" value="Genomic_DNA"/>
</dbReference>
<proteinExistence type="predicted"/>
<dbReference type="GO" id="GO:0051256">
    <property type="term" value="P:mitotic spindle midzone assembly"/>
    <property type="evidence" value="ECO:0007669"/>
    <property type="project" value="TreeGrafter"/>
</dbReference>
<organism evidence="3 4">
    <name type="scientific">Acanthoscelides obtectus</name>
    <name type="common">Bean weevil</name>
    <name type="synonym">Bruchus obtectus</name>
    <dbReference type="NCBI Taxonomy" id="200917"/>
    <lineage>
        <taxon>Eukaryota</taxon>
        <taxon>Metazoa</taxon>
        <taxon>Ecdysozoa</taxon>
        <taxon>Arthropoda</taxon>
        <taxon>Hexapoda</taxon>
        <taxon>Insecta</taxon>
        <taxon>Pterygota</taxon>
        <taxon>Neoptera</taxon>
        <taxon>Endopterygota</taxon>
        <taxon>Coleoptera</taxon>
        <taxon>Polyphaga</taxon>
        <taxon>Cucujiformia</taxon>
        <taxon>Chrysomeloidea</taxon>
        <taxon>Chrysomelidae</taxon>
        <taxon>Bruchinae</taxon>
        <taxon>Bruchini</taxon>
        <taxon>Acanthoscelides</taxon>
    </lineage>
</organism>
<dbReference type="PANTHER" id="PTHR19321:SF41">
    <property type="entry name" value="FASCETTO-RELATED"/>
    <property type="match status" value="1"/>
</dbReference>
<dbReference type="GO" id="GO:1990023">
    <property type="term" value="C:mitotic spindle midzone"/>
    <property type="evidence" value="ECO:0007669"/>
    <property type="project" value="TreeGrafter"/>
</dbReference>
<evidence type="ECO:0000256" key="2">
    <source>
        <dbReference type="SAM" id="MobiDB-lite"/>
    </source>
</evidence>
<dbReference type="AlphaFoldDB" id="A0A9P0KHA1"/>
<dbReference type="OrthoDB" id="642895at2759"/>
<feature type="compositionally biased region" description="Basic residues" evidence="2">
    <location>
        <begin position="526"/>
        <end position="538"/>
    </location>
</feature>
<evidence type="ECO:0000313" key="4">
    <source>
        <dbReference type="Proteomes" id="UP001152888"/>
    </source>
</evidence>
<reference evidence="3" key="1">
    <citation type="submission" date="2022-03" db="EMBL/GenBank/DDBJ databases">
        <authorList>
            <person name="Sayadi A."/>
        </authorList>
    </citation>
    <scope>NUCLEOTIDE SEQUENCE</scope>
</reference>
<gene>
    <name evidence="3" type="ORF">ACAOBT_LOCUS10856</name>
</gene>
<feature type="coiled-coil region" evidence="1">
    <location>
        <begin position="417"/>
        <end position="444"/>
    </location>
</feature>
<dbReference type="Gene3D" id="1.20.58.1520">
    <property type="match status" value="1"/>
</dbReference>
<dbReference type="GO" id="GO:0005737">
    <property type="term" value="C:cytoplasm"/>
    <property type="evidence" value="ECO:0007669"/>
    <property type="project" value="TreeGrafter"/>
</dbReference>
<feature type="region of interest" description="Disordered" evidence="2">
    <location>
        <begin position="510"/>
        <end position="538"/>
    </location>
</feature>
<dbReference type="Pfam" id="PF03999">
    <property type="entry name" value="MAP65_ASE1"/>
    <property type="match status" value="1"/>
</dbReference>
<sequence>MSASSSPSSLPESHSQSFEDLPILNEDILSRNKLLEDAYKMLQERLKKGYLNYAQIILDVTDDNREIGKYLKIFEHTCDDTFMDLIKDIGDLRAKCFTQFEKSLKKLEEICKSLQMQIPSVVMNQLCMRQKYLQLEKQLEDYEQIYKSRLEEINTLREMQLELCKSLGMEPKIVKESPLPSAEEIVELKVYLEALENERFTRREKFVQSKETILKIVGELNYKPSLKFEQQIISGGDFDFCVTDKNMKKLEQLHEQLAVQLKRVKEEIAESWTKLKQLWDMLDIELLEQQKFREAHQGNSVDVLEALRVEIGRCNELKKTNIEKFITLLRQQIREMWQKCHVTEEEGTAQFRVFDTDHYSETVLDLFERELNKWKAYFEENKEIIQLLNRHGKLWTKWTGLHDHADAGRLKNRGGQLLKEEKERKQLEKTIPKVEDQLQRLCVKYEEIHQKPFKTFGQTVADYLKNAHQDFEDMRKAKLSARKTPGSAVSALGTLLKSKTNLTHTPSKLMSAAKRKLQTPTALNRSTKKTKKSPTGIKKRKVAVPKITVTVHIGKRNSKELKKIEKKRSSYALQTDLQKVTDDDDDEYVDFENEVRDRAARSTAFKMQEEEACSSKKYTTNLGHT</sequence>
<accession>A0A9P0KHA1</accession>
<evidence type="ECO:0000313" key="3">
    <source>
        <dbReference type="EMBL" id="CAH1974009.1"/>
    </source>
</evidence>
<evidence type="ECO:0000256" key="1">
    <source>
        <dbReference type="SAM" id="Coils"/>
    </source>
</evidence>